<evidence type="ECO:0000256" key="2">
    <source>
        <dbReference type="SAM" id="Coils"/>
    </source>
</evidence>
<dbReference type="PANTHER" id="PTHR15904:SF17">
    <property type="entry name" value="RHO-GAP DOMAIN-CONTAINING PROTEIN"/>
    <property type="match status" value="1"/>
</dbReference>
<sequence length="593" mass="68459">MKGPSRKEESASAKTYDSKVVKVKQRMTSQMQQAIPITYDEAKATCKARKRKERQESISSLYQERKVIRLNINIHYRSNSEERPTQKKLIESKSNMRRVSSSEDFQRPGSNDRINLSPHRGGSSEKTLTYDDCEHEKRRSHERFARPLTLKSKKHPNKRLRVRYLSRTKCKPDLPTDTKDHHKKSNTLQYSSDKSTEFLDTQYAEGQRDRSSSPIHRSVSPVLDLSTLHQQVDSSEPMLSQSRQINENTETLPSLSIATNRLLSSPRNSIIATHRIYLDPDIPKMISSLDQKLQSPVDEKCQKLAKQINSVKKKIKKYESEFESKHGFKPSYVEKMSDKNMKKLYSDLSRLKKEQKQLTEMSSTCTLIPREEDKSEKMSSLETTVSEIEKKLSSKRENAGRSYNIEEMTPEQLMDEKVAIQKALLYLEATHGRPNTKEDRDVVRPFYDRYRTLKRLVAKVSIPNSSGNELATIHENEAMNFITPTSSSQSNDTESEKTTILPSISTDSDTDSSIGENLHSLPRSELIQQLRVITEEKKELRRTIKQFEMEMQMKTGRMIQKEDKVPMETVYLTYKKTKAKYRLLEALVGKASS</sequence>
<dbReference type="InterPro" id="IPR059029">
    <property type="entry name" value="FAM13A_dom"/>
</dbReference>
<evidence type="ECO:0000259" key="4">
    <source>
        <dbReference type="Pfam" id="PF26116"/>
    </source>
</evidence>
<evidence type="ECO:0000256" key="3">
    <source>
        <dbReference type="SAM" id="MobiDB-lite"/>
    </source>
</evidence>
<feature type="compositionally biased region" description="Low complexity" evidence="3">
    <location>
        <begin position="498"/>
        <end position="514"/>
    </location>
</feature>
<feature type="compositionally biased region" description="Basic and acidic residues" evidence="3">
    <location>
        <begin position="128"/>
        <end position="145"/>
    </location>
</feature>
<dbReference type="InterPro" id="IPR039102">
    <property type="entry name" value="FAM13"/>
</dbReference>
<feature type="domain" description="FAM13A-like" evidence="4">
    <location>
        <begin position="523"/>
        <end position="590"/>
    </location>
</feature>
<dbReference type="OrthoDB" id="185175at2759"/>
<comment type="similarity">
    <text evidence="1">Belongs to the FAM13 family.</text>
</comment>
<evidence type="ECO:0000256" key="1">
    <source>
        <dbReference type="ARBA" id="ARBA00007549"/>
    </source>
</evidence>
<keyword evidence="2" id="KW-0175">Coiled coil</keyword>
<organism evidence="5 6">
    <name type="scientific">Callosobruchus maculatus</name>
    <name type="common">Southern cowpea weevil</name>
    <name type="synonym">Pulse bruchid</name>
    <dbReference type="NCBI Taxonomy" id="64391"/>
    <lineage>
        <taxon>Eukaryota</taxon>
        <taxon>Metazoa</taxon>
        <taxon>Ecdysozoa</taxon>
        <taxon>Arthropoda</taxon>
        <taxon>Hexapoda</taxon>
        <taxon>Insecta</taxon>
        <taxon>Pterygota</taxon>
        <taxon>Neoptera</taxon>
        <taxon>Endopterygota</taxon>
        <taxon>Coleoptera</taxon>
        <taxon>Polyphaga</taxon>
        <taxon>Cucujiformia</taxon>
        <taxon>Chrysomeloidea</taxon>
        <taxon>Chrysomelidae</taxon>
        <taxon>Bruchinae</taxon>
        <taxon>Bruchini</taxon>
        <taxon>Callosobruchus</taxon>
    </lineage>
</organism>
<dbReference type="Pfam" id="PF26116">
    <property type="entry name" value="FAM13A"/>
    <property type="match status" value="1"/>
</dbReference>
<reference evidence="5 6" key="1">
    <citation type="submission" date="2019-01" db="EMBL/GenBank/DDBJ databases">
        <authorList>
            <person name="Sayadi A."/>
        </authorList>
    </citation>
    <scope>NUCLEOTIDE SEQUENCE [LARGE SCALE GENOMIC DNA]</scope>
</reference>
<name>A0A653CUG1_CALMS</name>
<feature type="coiled-coil region" evidence="2">
    <location>
        <begin position="523"/>
        <end position="557"/>
    </location>
</feature>
<feature type="coiled-coil region" evidence="2">
    <location>
        <begin position="301"/>
        <end position="398"/>
    </location>
</feature>
<evidence type="ECO:0000313" key="6">
    <source>
        <dbReference type="Proteomes" id="UP000410492"/>
    </source>
</evidence>
<proteinExistence type="inferred from homology"/>
<feature type="region of interest" description="Disordered" evidence="3">
    <location>
        <begin position="78"/>
        <end position="197"/>
    </location>
</feature>
<keyword evidence="6" id="KW-1185">Reference proteome</keyword>
<accession>A0A653CUG1</accession>
<protein>
    <recommendedName>
        <fullName evidence="4">FAM13A-like domain-containing protein</fullName>
    </recommendedName>
</protein>
<feature type="compositionally biased region" description="Basic residues" evidence="3">
    <location>
        <begin position="151"/>
        <end position="169"/>
    </location>
</feature>
<evidence type="ECO:0000313" key="5">
    <source>
        <dbReference type="EMBL" id="VEN51392.1"/>
    </source>
</evidence>
<feature type="region of interest" description="Disordered" evidence="3">
    <location>
        <begin position="484"/>
        <end position="517"/>
    </location>
</feature>
<dbReference type="PANTHER" id="PTHR15904">
    <property type="entry name" value="FAM13"/>
    <property type="match status" value="1"/>
</dbReference>
<gene>
    <name evidence="5" type="ORF">CALMAC_LOCUS11867</name>
</gene>
<feature type="compositionally biased region" description="Basic and acidic residues" evidence="3">
    <location>
        <begin position="170"/>
        <end position="180"/>
    </location>
</feature>
<dbReference type="Proteomes" id="UP000410492">
    <property type="component" value="Unassembled WGS sequence"/>
</dbReference>
<dbReference type="AlphaFoldDB" id="A0A653CUG1"/>
<dbReference type="EMBL" id="CAACVG010008887">
    <property type="protein sequence ID" value="VEN51392.1"/>
    <property type="molecule type" value="Genomic_DNA"/>
</dbReference>
<dbReference type="Gene3D" id="1.10.10.1460">
    <property type="match status" value="1"/>
</dbReference>
<feature type="compositionally biased region" description="Basic and acidic residues" evidence="3">
    <location>
        <begin position="78"/>
        <end position="91"/>
    </location>
</feature>